<name>A0A6C0JN89_9ZZZZ</name>
<dbReference type="SUPFAM" id="SSF88874">
    <property type="entry name" value="Receptor-binding domain of short tail fibre protein gp12"/>
    <property type="match status" value="2"/>
</dbReference>
<proteinExistence type="predicted"/>
<organism evidence="2">
    <name type="scientific">viral metagenome</name>
    <dbReference type="NCBI Taxonomy" id="1070528"/>
    <lineage>
        <taxon>unclassified sequences</taxon>
        <taxon>metagenomes</taxon>
        <taxon>organismal metagenomes</taxon>
    </lineage>
</organism>
<dbReference type="EMBL" id="MN740408">
    <property type="protein sequence ID" value="QHU05144.1"/>
    <property type="molecule type" value="Genomic_DNA"/>
</dbReference>
<dbReference type="Gene3D" id="3.90.1340.10">
    <property type="entry name" value="Phage tail collar domain"/>
    <property type="match status" value="1"/>
</dbReference>
<accession>A0A6C0JN89</accession>
<sequence>MSGFTYKNYANVPPVGTIVQYYGISNPAGWIICDGQPITAPNNDGRYVELAALLNTIQAGSYIGSIAGTVLTVTSVNSGIVCIGQTISGTKITAYGTGTGGTGTYTVSIPKTVASTTFTATTSHDSNNIVPPDLRSRFLYGSASTTSGIGTFGGLSSITLTSDNLPAHSHDGGTTGDNLTNHTHNHNRRNEAGDAVMGERGGDFTSVGNDDTVAGQKSDGNSVNHTHTYTLNAPTGSGNPISLLPAHFIINHIIKY</sequence>
<feature type="region of interest" description="Disordered" evidence="1">
    <location>
        <begin position="167"/>
        <end position="225"/>
    </location>
</feature>
<dbReference type="InterPro" id="IPR037053">
    <property type="entry name" value="Phage_tail_collar_dom_sf"/>
</dbReference>
<evidence type="ECO:0000256" key="1">
    <source>
        <dbReference type="SAM" id="MobiDB-lite"/>
    </source>
</evidence>
<dbReference type="AlphaFoldDB" id="A0A6C0JN89"/>
<protein>
    <submittedName>
        <fullName evidence="2">Uncharacterized protein</fullName>
    </submittedName>
</protein>
<reference evidence="2" key="1">
    <citation type="journal article" date="2020" name="Nature">
        <title>Giant virus diversity and host interactions through global metagenomics.</title>
        <authorList>
            <person name="Schulz F."/>
            <person name="Roux S."/>
            <person name="Paez-Espino D."/>
            <person name="Jungbluth S."/>
            <person name="Walsh D.A."/>
            <person name="Denef V.J."/>
            <person name="McMahon K.D."/>
            <person name="Konstantinidis K.T."/>
            <person name="Eloe-Fadrosh E.A."/>
            <person name="Kyrpides N.C."/>
            <person name="Woyke T."/>
        </authorList>
    </citation>
    <scope>NUCLEOTIDE SEQUENCE</scope>
    <source>
        <strain evidence="2">GVMAG-M-3300027708-5</strain>
    </source>
</reference>
<evidence type="ECO:0000313" key="2">
    <source>
        <dbReference type="EMBL" id="QHU05144.1"/>
    </source>
</evidence>